<evidence type="ECO:0008006" key="4">
    <source>
        <dbReference type="Google" id="ProtNLM"/>
    </source>
</evidence>
<feature type="region of interest" description="Disordered" evidence="1">
    <location>
        <begin position="1"/>
        <end position="38"/>
    </location>
</feature>
<comment type="caution">
    <text evidence="2">The sequence shown here is derived from an EMBL/GenBank/DDBJ whole genome shotgun (WGS) entry which is preliminary data.</text>
</comment>
<dbReference type="Proteomes" id="UP000586976">
    <property type="component" value="Unassembled WGS sequence"/>
</dbReference>
<dbReference type="RefSeq" id="WP_181862684.1">
    <property type="nucleotide sequence ID" value="NZ_JACEQY010000002.1"/>
</dbReference>
<dbReference type="InterPro" id="IPR029058">
    <property type="entry name" value="AB_hydrolase_fold"/>
</dbReference>
<organism evidence="2 3">
    <name type="scientific">Streptomyces himalayensis subsp. aureolus</name>
    <dbReference type="NCBI Taxonomy" id="2758039"/>
    <lineage>
        <taxon>Bacteria</taxon>
        <taxon>Bacillati</taxon>
        <taxon>Actinomycetota</taxon>
        <taxon>Actinomycetes</taxon>
        <taxon>Kitasatosporales</taxon>
        <taxon>Streptomycetaceae</taxon>
        <taxon>Streptomyces</taxon>
        <taxon>Streptomyces himalayensis</taxon>
    </lineage>
</organism>
<evidence type="ECO:0000256" key="1">
    <source>
        <dbReference type="SAM" id="MobiDB-lite"/>
    </source>
</evidence>
<dbReference type="Gene3D" id="3.40.50.1820">
    <property type="entry name" value="alpha/beta hydrolase"/>
    <property type="match status" value="2"/>
</dbReference>
<proteinExistence type="predicted"/>
<protein>
    <recommendedName>
        <fullName evidence="4">Alpha/beta hydrolase</fullName>
    </recommendedName>
</protein>
<name>A0A7W2HEB2_9ACTN</name>
<dbReference type="SUPFAM" id="SSF53474">
    <property type="entry name" value="alpha/beta-Hydrolases"/>
    <property type="match status" value="2"/>
</dbReference>
<gene>
    <name evidence="2" type="ORF">H1V43_03335</name>
</gene>
<evidence type="ECO:0000313" key="2">
    <source>
        <dbReference type="EMBL" id="MBA4860429.1"/>
    </source>
</evidence>
<feature type="compositionally biased region" description="Gly residues" evidence="1">
    <location>
        <begin position="20"/>
        <end position="35"/>
    </location>
</feature>
<evidence type="ECO:0000313" key="3">
    <source>
        <dbReference type="Proteomes" id="UP000586976"/>
    </source>
</evidence>
<dbReference type="EMBL" id="JACEQY010000002">
    <property type="protein sequence ID" value="MBA4860429.1"/>
    <property type="molecule type" value="Genomic_DNA"/>
</dbReference>
<reference evidence="2 3" key="1">
    <citation type="submission" date="2020-07" db="EMBL/GenBank/DDBJ databases">
        <title>Streptomyces isolated from Indian soil.</title>
        <authorList>
            <person name="Mandal S."/>
            <person name="Maiti P.K."/>
        </authorList>
    </citation>
    <scope>NUCLEOTIDE SEQUENCE [LARGE SCALE GENOMIC DNA]</scope>
    <source>
        <strain evidence="2 3">PSKA54</strain>
    </source>
</reference>
<dbReference type="AlphaFoldDB" id="A0A7W2HEB2"/>
<accession>A0A7W2HEB2</accession>
<sequence>MEHVTHEGVRLAYRDRDGRSGQGCLSGPGSGGGTGSPPPVLLLHGLAGHMGEWDALAELLVIPDAGHDVHLDQPARLHAAATAFLADAEGVAATDHA</sequence>
<keyword evidence="3" id="KW-1185">Reference proteome</keyword>
<feature type="compositionally biased region" description="Basic and acidic residues" evidence="1">
    <location>
        <begin position="1"/>
        <end position="19"/>
    </location>
</feature>